<protein>
    <submittedName>
        <fullName evidence="2">Uncharacterized protein</fullName>
    </submittedName>
</protein>
<feature type="transmembrane region" description="Helical" evidence="1">
    <location>
        <begin position="37"/>
        <end position="58"/>
    </location>
</feature>
<comment type="caution">
    <text evidence="2">The sequence shown here is derived from an EMBL/GenBank/DDBJ whole genome shotgun (WGS) entry which is preliminary data.</text>
</comment>
<dbReference type="Proteomes" id="UP001596328">
    <property type="component" value="Unassembled WGS sequence"/>
</dbReference>
<evidence type="ECO:0000256" key="1">
    <source>
        <dbReference type="SAM" id="Phobius"/>
    </source>
</evidence>
<feature type="transmembrane region" description="Helical" evidence="1">
    <location>
        <begin position="6"/>
        <end position="25"/>
    </location>
</feature>
<dbReference type="AlphaFoldDB" id="A0ABD5RUC7"/>
<evidence type="ECO:0000313" key="3">
    <source>
        <dbReference type="Proteomes" id="UP001596328"/>
    </source>
</evidence>
<reference evidence="2 3" key="1">
    <citation type="journal article" date="2019" name="Int. J. Syst. Evol. Microbiol.">
        <title>The Global Catalogue of Microorganisms (GCM) 10K type strain sequencing project: providing services to taxonomists for standard genome sequencing and annotation.</title>
        <authorList>
            <consortium name="The Broad Institute Genomics Platform"/>
            <consortium name="The Broad Institute Genome Sequencing Center for Infectious Disease"/>
            <person name="Wu L."/>
            <person name="Ma J."/>
        </authorList>
    </citation>
    <scope>NUCLEOTIDE SEQUENCE [LARGE SCALE GENOMIC DNA]</scope>
    <source>
        <strain evidence="2 3">NBRC 111368</strain>
    </source>
</reference>
<name>A0ABD5RUC7_9EURY</name>
<evidence type="ECO:0000313" key="2">
    <source>
        <dbReference type="EMBL" id="MFC6723029.1"/>
    </source>
</evidence>
<dbReference type="EMBL" id="JBHSWU010000003">
    <property type="protein sequence ID" value="MFC6723029.1"/>
    <property type="molecule type" value="Genomic_DNA"/>
</dbReference>
<keyword evidence="1" id="KW-0472">Membrane</keyword>
<sequence>MNLLLLTALSVVVTGTIAVLCYVFLYREYILVIQRPFFFRLGLGAFLATIFSVSSVVFEQVPLHLSHAVLAVSVAASVHAIQDGVHPENEDWFHSLFRP</sequence>
<keyword evidence="1" id="KW-1133">Transmembrane helix</keyword>
<proteinExistence type="predicted"/>
<organism evidence="2 3">
    <name type="scientific">Halobium palmae</name>
    <dbReference type="NCBI Taxonomy" id="1776492"/>
    <lineage>
        <taxon>Archaea</taxon>
        <taxon>Methanobacteriati</taxon>
        <taxon>Methanobacteriota</taxon>
        <taxon>Stenosarchaea group</taxon>
        <taxon>Halobacteria</taxon>
        <taxon>Halobacteriales</taxon>
        <taxon>Haloferacaceae</taxon>
        <taxon>Halobium</taxon>
    </lineage>
</organism>
<gene>
    <name evidence="2" type="ORF">ACFQE1_01210</name>
</gene>
<accession>A0ABD5RUC7</accession>
<keyword evidence="1" id="KW-0812">Transmembrane</keyword>
<keyword evidence="3" id="KW-1185">Reference proteome</keyword>